<dbReference type="CDD" id="cd04730">
    <property type="entry name" value="NPD_like"/>
    <property type="match status" value="1"/>
</dbReference>
<evidence type="ECO:0000256" key="2">
    <source>
        <dbReference type="ARBA" id="ARBA00022643"/>
    </source>
</evidence>
<accession>A0ABV6U411</accession>
<comment type="caution">
    <text evidence="4">The sequence shown here is derived from an EMBL/GenBank/DDBJ whole genome shotgun (WGS) entry which is preliminary data.</text>
</comment>
<organism evidence="4 5">
    <name type="scientific">Sphaerimonospora cavernae</name>
    <dbReference type="NCBI Taxonomy" id="1740611"/>
    <lineage>
        <taxon>Bacteria</taxon>
        <taxon>Bacillati</taxon>
        <taxon>Actinomycetota</taxon>
        <taxon>Actinomycetes</taxon>
        <taxon>Streptosporangiales</taxon>
        <taxon>Streptosporangiaceae</taxon>
        <taxon>Sphaerimonospora</taxon>
    </lineage>
</organism>
<proteinExistence type="predicted"/>
<dbReference type="EC" id="1.13.12.-" evidence="4"/>
<dbReference type="InterPro" id="IPR004136">
    <property type="entry name" value="NMO"/>
</dbReference>
<evidence type="ECO:0000256" key="3">
    <source>
        <dbReference type="ARBA" id="ARBA00023002"/>
    </source>
</evidence>
<evidence type="ECO:0000313" key="4">
    <source>
        <dbReference type="EMBL" id="MFC0863191.1"/>
    </source>
</evidence>
<dbReference type="RefSeq" id="WP_394301357.1">
    <property type="nucleotide sequence ID" value="NZ_JBHMQT010000025.1"/>
</dbReference>
<keyword evidence="1" id="KW-0285">Flavoprotein</keyword>
<keyword evidence="3 4" id="KW-0560">Oxidoreductase</keyword>
<dbReference type="SUPFAM" id="SSF51412">
    <property type="entry name" value="Inosine monophosphate dehydrogenase (IMPDH)"/>
    <property type="match status" value="1"/>
</dbReference>
<name>A0ABV6U411_9ACTN</name>
<dbReference type="Gene3D" id="3.20.20.70">
    <property type="entry name" value="Aldolase class I"/>
    <property type="match status" value="1"/>
</dbReference>
<gene>
    <name evidence="4" type="ORF">ACFHYQ_12890</name>
</gene>
<dbReference type="PANTHER" id="PTHR32332:SF20">
    <property type="entry name" value="2-NITROPROPANE DIOXYGENASE-LIKE PROTEIN"/>
    <property type="match status" value="1"/>
</dbReference>
<dbReference type="InterPro" id="IPR013785">
    <property type="entry name" value="Aldolase_TIM"/>
</dbReference>
<protein>
    <submittedName>
        <fullName evidence="4">NAD(P)H-dependent flavin oxidoreductase</fullName>
        <ecNumber evidence="4">1.13.12.-</ecNumber>
    </submittedName>
</protein>
<evidence type="ECO:0000256" key="1">
    <source>
        <dbReference type="ARBA" id="ARBA00022630"/>
    </source>
</evidence>
<dbReference type="GO" id="GO:0016491">
    <property type="term" value="F:oxidoreductase activity"/>
    <property type="evidence" value="ECO:0007669"/>
    <property type="project" value="UniProtKB-KW"/>
</dbReference>
<sequence length="365" mass="38075">MTAADSAADPAADPAASVLHTRACELFGVKYPIVQTGMGYVSDPALTAATANAGGLGILSAGLLSYEELVTAIETIQAKTDNPFGVNIRADQPDVERRIDLLISTGVKVASFALAPRQDLIAKCKDAGLVVVPSIGARRHAEKVAAWGVDAVIVQGGEGGGHTGGVPTSLLLPQVVDAVDIPVIGAGGFFDGRGLVAALSYGAAGIAMGTRFLLTTDSPVAQAVKEVYLSKTVNDTVLTTEVDGVPQRVLRAGTIDRLLRTSGPGRLLRAARNGVAFQKISGTRWSDIIREGLAMKKSRDLTWSQVVMAANAPMLYRAALLEGRPDIGVMATGQVVGLIDDLPSCRELIDRIMAEAEDVLRRLGA</sequence>
<dbReference type="Proteomes" id="UP001589870">
    <property type="component" value="Unassembled WGS sequence"/>
</dbReference>
<keyword evidence="5" id="KW-1185">Reference proteome</keyword>
<dbReference type="Pfam" id="PF03060">
    <property type="entry name" value="NMO"/>
    <property type="match status" value="2"/>
</dbReference>
<evidence type="ECO:0000313" key="5">
    <source>
        <dbReference type="Proteomes" id="UP001589870"/>
    </source>
</evidence>
<reference evidence="4 5" key="1">
    <citation type="submission" date="2024-09" db="EMBL/GenBank/DDBJ databases">
        <authorList>
            <person name="Sun Q."/>
            <person name="Mori K."/>
        </authorList>
    </citation>
    <scope>NUCLEOTIDE SEQUENCE [LARGE SCALE GENOMIC DNA]</scope>
    <source>
        <strain evidence="4 5">TBRC 1851</strain>
    </source>
</reference>
<keyword evidence="2" id="KW-0288">FMN</keyword>
<dbReference type="PANTHER" id="PTHR32332">
    <property type="entry name" value="2-NITROPROPANE DIOXYGENASE"/>
    <property type="match status" value="1"/>
</dbReference>
<dbReference type="EMBL" id="JBHMQT010000025">
    <property type="protein sequence ID" value="MFC0863191.1"/>
    <property type="molecule type" value="Genomic_DNA"/>
</dbReference>